<gene>
    <name evidence="1" type="ORF">FIA58_004200</name>
</gene>
<dbReference type="SMART" id="SM00028">
    <property type="entry name" value="TPR"/>
    <property type="match status" value="4"/>
</dbReference>
<dbReference type="SUPFAM" id="SSF48452">
    <property type="entry name" value="TPR-like"/>
    <property type="match status" value="2"/>
</dbReference>
<dbReference type="EMBL" id="VEVQ02000002">
    <property type="protein sequence ID" value="NHN24872.1"/>
    <property type="molecule type" value="Genomic_DNA"/>
</dbReference>
<dbReference type="Pfam" id="PF13424">
    <property type="entry name" value="TPR_12"/>
    <property type="match status" value="1"/>
</dbReference>
<dbReference type="PROSITE" id="PS51257">
    <property type="entry name" value="PROKAR_LIPOPROTEIN"/>
    <property type="match status" value="1"/>
</dbReference>
<organism evidence="1 2">
    <name type="scientific">Flavobacterium jejuense</name>
    <dbReference type="NCBI Taxonomy" id="1544455"/>
    <lineage>
        <taxon>Bacteria</taxon>
        <taxon>Pseudomonadati</taxon>
        <taxon>Bacteroidota</taxon>
        <taxon>Flavobacteriia</taxon>
        <taxon>Flavobacteriales</taxon>
        <taxon>Flavobacteriaceae</taxon>
        <taxon>Flavobacterium</taxon>
    </lineage>
</organism>
<reference evidence="1 2" key="2">
    <citation type="submission" date="2019-05" db="EMBL/GenBank/DDBJ databases">
        <authorList>
            <person name="Lianzixin W."/>
        </authorList>
    </citation>
    <scope>NUCLEOTIDE SEQUENCE [LARGE SCALE GENOMIC DNA]</scope>
    <source>
        <strain evidence="1 2">EC11</strain>
    </source>
</reference>
<reference evidence="1 2" key="3">
    <citation type="submission" date="2020-02" db="EMBL/GenBank/DDBJ databases">
        <title>Flavobacterium profundi sp. nov., isolated from a deep-sea seamount.</title>
        <authorList>
            <person name="Zhang D.-C."/>
        </authorList>
    </citation>
    <scope>NUCLEOTIDE SEQUENCE [LARGE SCALE GENOMIC DNA]</scope>
    <source>
        <strain evidence="1 2">EC11</strain>
    </source>
</reference>
<dbReference type="InterPro" id="IPR019734">
    <property type="entry name" value="TPR_rpt"/>
</dbReference>
<reference evidence="2" key="1">
    <citation type="submission" date="2019-05" db="EMBL/GenBank/DDBJ databases">
        <title>Flavobacterium profundi sp. nov., isolated from a deep-sea seamount.</title>
        <authorList>
            <person name="Zhang D.-C."/>
        </authorList>
    </citation>
    <scope>NUCLEOTIDE SEQUENCE [LARGE SCALE GENOMIC DNA]</scope>
    <source>
        <strain evidence="2">EC11</strain>
    </source>
</reference>
<dbReference type="Gene3D" id="1.25.40.10">
    <property type="entry name" value="Tetratricopeptide repeat domain"/>
    <property type="match status" value="2"/>
</dbReference>
<accession>A0ABX0IM36</accession>
<name>A0ABX0IM36_9FLAO</name>
<dbReference type="RefSeq" id="WP_140960380.1">
    <property type="nucleotide sequence ID" value="NZ_VEVQ02000002.1"/>
</dbReference>
<proteinExistence type="predicted"/>
<sequence length="433" mass="50922">MRNQTIKLSILLLFIFFIFSCNSKEQLHITKKKEYKEYLTNKKNSKLENIKKDIAYWQKKYNDAPNQYTYLITLSGLYAQLFEINGTIKDLYYSEKLLLDCNNRIKGEKAGIHRSIAKNYISQHRFKEALSHLENAYELGENKKGTNKMLFDVHMELGNYDLAKDKLSEILDYKDFDYLIRLAKWNDHNGNLDKAIEVMEKAMKMAEASKNNELRLWIYSNIADFYGHAGRIQDSYNYYLKTLEIDNNNMYALKGIAWIAFSHEKNTKQAIEIINYIESKHLVPDLYLLKADIYDYEGDARAKQIALNDYFRVLSENDYGDMYNKYNALLFAETPGETDKALMIAEKEIFNRPTPESYDLLAWVYYNIGDYKNAYDVISKHTLNKSHEPLIIYHNELILKANNMLNEKNSHKEELLESIYELGPNLEKQIITI</sequence>
<keyword evidence="2" id="KW-1185">Reference proteome</keyword>
<protein>
    <submittedName>
        <fullName evidence="1">Tetratricopeptide repeat protein</fullName>
    </submittedName>
</protein>
<comment type="caution">
    <text evidence="1">The sequence shown here is derived from an EMBL/GenBank/DDBJ whole genome shotgun (WGS) entry which is preliminary data.</text>
</comment>
<dbReference type="InterPro" id="IPR011990">
    <property type="entry name" value="TPR-like_helical_dom_sf"/>
</dbReference>
<evidence type="ECO:0000313" key="1">
    <source>
        <dbReference type="EMBL" id="NHN24872.1"/>
    </source>
</evidence>
<evidence type="ECO:0000313" key="2">
    <source>
        <dbReference type="Proteomes" id="UP000817854"/>
    </source>
</evidence>
<dbReference type="Proteomes" id="UP000817854">
    <property type="component" value="Unassembled WGS sequence"/>
</dbReference>